<dbReference type="EMBL" id="CM042026">
    <property type="protein sequence ID" value="KAI3804785.1"/>
    <property type="molecule type" value="Genomic_DNA"/>
</dbReference>
<keyword evidence="2" id="KW-1185">Reference proteome</keyword>
<accession>A0ACB9IBN9</accession>
<evidence type="ECO:0000313" key="2">
    <source>
        <dbReference type="Proteomes" id="UP001056120"/>
    </source>
</evidence>
<protein>
    <submittedName>
        <fullName evidence="1">Uncharacterized protein</fullName>
    </submittedName>
</protein>
<gene>
    <name evidence="1" type="ORF">L1987_26594</name>
</gene>
<reference evidence="2" key="1">
    <citation type="journal article" date="2022" name="Mol. Ecol. Resour.">
        <title>The genomes of chicory, endive, great burdock and yacon provide insights into Asteraceae palaeo-polyploidization history and plant inulin production.</title>
        <authorList>
            <person name="Fan W."/>
            <person name="Wang S."/>
            <person name="Wang H."/>
            <person name="Wang A."/>
            <person name="Jiang F."/>
            <person name="Liu H."/>
            <person name="Zhao H."/>
            <person name="Xu D."/>
            <person name="Zhang Y."/>
        </authorList>
    </citation>
    <scope>NUCLEOTIDE SEQUENCE [LARGE SCALE GENOMIC DNA]</scope>
    <source>
        <strain evidence="2">cv. Yunnan</strain>
    </source>
</reference>
<comment type="caution">
    <text evidence="1">The sequence shown here is derived from an EMBL/GenBank/DDBJ whole genome shotgun (WGS) entry which is preliminary data.</text>
</comment>
<evidence type="ECO:0000313" key="1">
    <source>
        <dbReference type="EMBL" id="KAI3804785.1"/>
    </source>
</evidence>
<proteinExistence type="predicted"/>
<organism evidence="1 2">
    <name type="scientific">Smallanthus sonchifolius</name>
    <dbReference type="NCBI Taxonomy" id="185202"/>
    <lineage>
        <taxon>Eukaryota</taxon>
        <taxon>Viridiplantae</taxon>
        <taxon>Streptophyta</taxon>
        <taxon>Embryophyta</taxon>
        <taxon>Tracheophyta</taxon>
        <taxon>Spermatophyta</taxon>
        <taxon>Magnoliopsida</taxon>
        <taxon>eudicotyledons</taxon>
        <taxon>Gunneridae</taxon>
        <taxon>Pentapetalae</taxon>
        <taxon>asterids</taxon>
        <taxon>campanulids</taxon>
        <taxon>Asterales</taxon>
        <taxon>Asteraceae</taxon>
        <taxon>Asteroideae</taxon>
        <taxon>Heliantheae alliance</taxon>
        <taxon>Millerieae</taxon>
        <taxon>Smallanthus</taxon>
    </lineage>
</organism>
<dbReference type="Proteomes" id="UP001056120">
    <property type="component" value="Linkage Group LG09"/>
</dbReference>
<sequence length="126" mass="13690">MNLTAQGAVVVDFSGGGAKVFNFAMAEKDIDEVHVQITLLPETDEAWRQHTQRNCRFYGNLSSITSDILLSSLPRPPAAGNSHCVKTIVTGAGDETLGFWNVFPSPKSQVWKLCSRDLCGIAHNSV</sequence>
<reference evidence="1 2" key="2">
    <citation type="journal article" date="2022" name="Mol. Ecol. Resour.">
        <title>The genomes of chicory, endive, great burdock and yacon provide insights into Asteraceae paleo-polyploidization history and plant inulin production.</title>
        <authorList>
            <person name="Fan W."/>
            <person name="Wang S."/>
            <person name="Wang H."/>
            <person name="Wang A."/>
            <person name="Jiang F."/>
            <person name="Liu H."/>
            <person name="Zhao H."/>
            <person name="Xu D."/>
            <person name="Zhang Y."/>
        </authorList>
    </citation>
    <scope>NUCLEOTIDE SEQUENCE [LARGE SCALE GENOMIC DNA]</scope>
    <source>
        <strain evidence="2">cv. Yunnan</strain>
        <tissue evidence="1">Leaves</tissue>
    </source>
</reference>
<name>A0ACB9IBN9_9ASTR</name>